<dbReference type="GO" id="GO:0005506">
    <property type="term" value="F:iron ion binding"/>
    <property type="evidence" value="ECO:0007669"/>
    <property type="project" value="InterPro"/>
</dbReference>
<dbReference type="Proteomes" id="UP001054837">
    <property type="component" value="Unassembled WGS sequence"/>
</dbReference>
<dbReference type="PANTHER" id="PTHR24291">
    <property type="entry name" value="CYTOCHROME P450 FAMILY 4"/>
    <property type="match status" value="1"/>
</dbReference>
<keyword evidence="6 9" id="KW-0408">Iron</keyword>
<evidence type="ECO:0000256" key="3">
    <source>
        <dbReference type="ARBA" id="ARBA00010617"/>
    </source>
</evidence>
<keyword evidence="12" id="KW-1185">Reference proteome</keyword>
<dbReference type="CDD" id="cd20628">
    <property type="entry name" value="CYP4"/>
    <property type="match status" value="1"/>
</dbReference>
<dbReference type="EMBL" id="BPLQ01008398">
    <property type="protein sequence ID" value="GIY37098.1"/>
    <property type="molecule type" value="Genomic_DNA"/>
</dbReference>
<dbReference type="Pfam" id="PF00067">
    <property type="entry name" value="p450"/>
    <property type="match status" value="1"/>
</dbReference>
<dbReference type="InterPro" id="IPR036396">
    <property type="entry name" value="Cyt_P450_sf"/>
</dbReference>
<keyword evidence="9 10" id="KW-0479">Metal-binding</keyword>
<feature type="binding site" description="axial binding residue" evidence="9">
    <location>
        <position position="478"/>
    </location>
    <ligand>
        <name>heme</name>
        <dbReference type="ChEBI" id="CHEBI:30413"/>
    </ligand>
    <ligandPart>
        <name>Fe</name>
        <dbReference type="ChEBI" id="CHEBI:18248"/>
    </ligandPart>
</feature>
<dbReference type="PROSITE" id="PS00086">
    <property type="entry name" value="CYTOCHROME_P450"/>
    <property type="match status" value="1"/>
</dbReference>
<dbReference type="SUPFAM" id="SSF48264">
    <property type="entry name" value="Cytochrome P450"/>
    <property type="match status" value="1"/>
</dbReference>
<dbReference type="InterPro" id="IPR001128">
    <property type="entry name" value="Cyt_P450"/>
</dbReference>
<evidence type="ECO:0000256" key="9">
    <source>
        <dbReference type="PIRSR" id="PIRSR602401-1"/>
    </source>
</evidence>
<proteinExistence type="inferred from homology"/>
<comment type="caution">
    <text evidence="11">The sequence shown here is derived from an EMBL/GenBank/DDBJ whole genome shotgun (WGS) entry which is preliminary data.</text>
</comment>
<sequence length="535" mass="62123">MLLEIVACVSIVVIALLAKLSWWRQRCNRLIPNDKPNFFNPLGGILEYDAFEFSGKKQAVHLGLMAAFGKWSNKFRAYPLVCKWMTYVPFVLIHKSDAVKDLLLVKKNIEKSWIYEFFGQICGKNIVGILVLSKKNIEKSWIYEFFGQICGKSLFTCKGTQWRERRKLFAPCFQSNMLKGYLTVFNEHSHKFSRYLMKETENDFTSIDELISLSTLDILCECIMGVKIGAFENKSNQYVDSLHRTLDLVMARVLKFWQWPDTLYWNSNTGKVAAYHRQVMHDFSRTIIEERKRRYLNGEKADDSTKYKSLLEVLLKLHIEDRALDEEGVKREVDTFIVAGHDTVAATIKFALYLIGHHPEVQEKIRQEIDSVFEGDADRPLSVDDLSDLKYLECVLKECNRIYPSVPMFGRHISEETKLCGYSAPKGASAIVMTYFLHRDPEFFPDPEKFDPDRFLPENKNKIPECAYVPFGAGPRHCIGRWFGEMEVKTMVCHILRNFSLHSLDSRDKVLTVMNVTLQSSQPIRIRFRPRHDSK</sequence>
<keyword evidence="4 9" id="KW-0349">Heme</keyword>
<dbReference type="PRINTS" id="PR00385">
    <property type="entry name" value="P450"/>
</dbReference>
<keyword evidence="8" id="KW-0472">Membrane</keyword>
<evidence type="ECO:0000256" key="10">
    <source>
        <dbReference type="RuleBase" id="RU000461"/>
    </source>
</evidence>
<evidence type="ECO:0000256" key="4">
    <source>
        <dbReference type="ARBA" id="ARBA00022617"/>
    </source>
</evidence>
<reference evidence="11 12" key="1">
    <citation type="submission" date="2021-06" db="EMBL/GenBank/DDBJ databases">
        <title>Caerostris darwini draft genome.</title>
        <authorList>
            <person name="Kono N."/>
            <person name="Arakawa K."/>
        </authorList>
    </citation>
    <scope>NUCLEOTIDE SEQUENCE [LARGE SCALE GENOMIC DNA]</scope>
</reference>
<dbReference type="InterPro" id="IPR017972">
    <property type="entry name" value="Cyt_P450_CS"/>
</dbReference>
<dbReference type="Gene3D" id="1.10.630.10">
    <property type="entry name" value="Cytochrome P450"/>
    <property type="match status" value="1"/>
</dbReference>
<dbReference type="PANTHER" id="PTHR24291:SF189">
    <property type="entry name" value="CYTOCHROME P450 4C3-RELATED"/>
    <property type="match status" value="1"/>
</dbReference>
<evidence type="ECO:0000256" key="7">
    <source>
        <dbReference type="ARBA" id="ARBA00023033"/>
    </source>
</evidence>
<dbReference type="InterPro" id="IPR002401">
    <property type="entry name" value="Cyt_P450_E_grp-I"/>
</dbReference>
<name>A0AAV4SZQ5_9ARAC</name>
<gene>
    <name evidence="11" type="primary">Cyp4v2</name>
    <name evidence="11" type="ORF">CDAR_388012</name>
</gene>
<keyword evidence="5" id="KW-0256">Endoplasmic reticulum</keyword>
<dbReference type="InterPro" id="IPR050196">
    <property type="entry name" value="Cytochrome_P450_Monoox"/>
</dbReference>
<dbReference type="GO" id="GO:0005789">
    <property type="term" value="C:endoplasmic reticulum membrane"/>
    <property type="evidence" value="ECO:0007669"/>
    <property type="project" value="UniProtKB-SubCell"/>
</dbReference>
<keyword evidence="7 10" id="KW-0503">Monooxygenase</keyword>
<organism evidence="11 12">
    <name type="scientific">Caerostris darwini</name>
    <dbReference type="NCBI Taxonomy" id="1538125"/>
    <lineage>
        <taxon>Eukaryota</taxon>
        <taxon>Metazoa</taxon>
        <taxon>Ecdysozoa</taxon>
        <taxon>Arthropoda</taxon>
        <taxon>Chelicerata</taxon>
        <taxon>Arachnida</taxon>
        <taxon>Araneae</taxon>
        <taxon>Araneomorphae</taxon>
        <taxon>Entelegynae</taxon>
        <taxon>Araneoidea</taxon>
        <taxon>Araneidae</taxon>
        <taxon>Caerostris</taxon>
    </lineage>
</organism>
<keyword evidence="10" id="KW-0560">Oxidoreductase</keyword>
<dbReference type="PRINTS" id="PR00463">
    <property type="entry name" value="EP450I"/>
</dbReference>
<evidence type="ECO:0000256" key="6">
    <source>
        <dbReference type="ARBA" id="ARBA00023004"/>
    </source>
</evidence>
<dbReference type="GO" id="GO:0020037">
    <property type="term" value="F:heme binding"/>
    <property type="evidence" value="ECO:0007669"/>
    <property type="project" value="InterPro"/>
</dbReference>
<evidence type="ECO:0000313" key="12">
    <source>
        <dbReference type="Proteomes" id="UP001054837"/>
    </source>
</evidence>
<dbReference type="AlphaFoldDB" id="A0AAV4SZQ5"/>
<evidence type="ECO:0000256" key="1">
    <source>
        <dbReference type="ARBA" id="ARBA00001971"/>
    </source>
</evidence>
<dbReference type="GO" id="GO:0004497">
    <property type="term" value="F:monooxygenase activity"/>
    <property type="evidence" value="ECO:0007669"/>
    <property type="project" value="UniProtKB-KW"/>
</dbReference>
<comment type="cofactor">
    <cofactor evidence="1 9">
        <name>heme</name>
        <dbReference type="ChEBI" id="CHEBI:30413"/>
    </cofactor>
</comment>
<protein>
    <submittedName>
        <fullName evidence="11">Cytochrome P450 4V2</fullName>
    </submittedName>
</protein>
<comment type="similarity">
    <text evidence="3 10">Belongs to the cytochrome P450 family.</text>
</comment>
<comment type="subcellular location">
    <subcellularLocation>
        <location evidence="2">Endoplasmic reticulum membrane</location>
    </subcellularLocation>
</comment>
<evidence type="ECO:0000313" key="11">
    <source>
        <dbReference type="EMBL" id="GIY37098.1"/>
    </source>
</evidence>
<evidence type="ECO:0000256" key="5">
    <source>
        <dbReference type="ARBA" id="ARBA00022824"/>
    </source>
</evidence>
<evidence type="ECO:0000256" key="8">
    <source>
        <dbReference type="ARBA" id="ARBA00023136"/>
    </source>
</evidence>
<accession>A0AAV4SZQ5</accession>
<evidence type="ECO:0000256" key="2">
    <source>
        <dbReference type="ARBA" id="ARBA00004586"/>
    </source>
</evidence>
<dbReference type="GO" id="GO:0016705">
    <property type="term" value="F:oxidoreductase activity, acting on paired donors, with incorporation or reduction of molecular oxygen"/>
    <property type="evidence" value="ECO:0007669"/>
    <property type="project" value="InterPro"/>
</dbReference>